<keyword evidence="3" id="KW-1185">Reference proteome</keyword>
<evidence type="ECO:0000313" key="3">
    <source>
        <dbReference type="Proteomes" id="UP000076404"/>
    </source>
</evidence>
<dbReference type="EMBL" id="CP011454">
    <property type="protein sequence ID" value="AMW05228.1"/>
    <property type="molecule type" value="Genomic_DNA"/>
</dbReference>
<dbReference type="Gene3D" id="3.40.1190.20">
    <property type="match status" value="1"/>
</dbReference>
<dbReference type="InterPro" id="IPR011611">
    <property type="entry name" value="PfkB_dom"/>
</dbReference>
<dbReference type="KEGG" id="gph:GEMMAAP_11255"/>
<dbReference type="Proteomes" id="UP000076404">
    <property type="component" value="Chromosome"/>
</dbReference>
<gene>
    <name evidence="2" type="ORF">GEMMAAP_11255</name>
</gene>
<evidence type="ECO:0000313" key="2">
    <source>
        <dbReference type="EMBL" id="AMW05228.1"/>
    </source>
</evidence>
<evidence type="ECO:0000259" key="1">
    <source>
        <dbReference type="Pfam" id="PF00294"/>
    </source>
</evidence>
<dbReference type="STRING" id="1379270.GEMMAAP_11255"/>
<organism evidence="2 3">
    <name type="scientific">Gemmatimonas phototrophica</name>
    <dbReference type="NCBI Taxonomy" id="1379270"/>
    <lineage>
        <taxon>Bacteria</taxon>
        <taxon>Pseudomonadati</taxon>
        <taxon>Gemmatimonadota</taxon>
        <taxon>Gemmatimonadia</taxon>
        <taxon>Gemmatimonadales</taxon>
        <taxon>Gemmatimonadaceae</taxon>
        <taxon>Gemmatimonas</taxon>
    </lineage>
</organism>
<dbReference type="OrthoDB" id="9779730at2"/>
<protein>
    <recommendedName>
        <fullName evidence="1">Carbohydrate kinase PfkB domain-containing protein</fullName>
    </recommendedName>
</protein>
<sequence>MTTTASHTPTTKRVGVIGSFVWDVLHGRDGRSVPIEEWGGITYSLSALDAALPDDWEIVPLAMVGQDLVERAQWYCRGLRRMAPDAALIGVPYPNNRVELRYLDDERRTEHLTGGVPAWTWLGLKPVLDAARLDALYINLLSGWELDLETAQLIRAHFQGPIYCDLHMLVMAVQADGLRTPRPLPNVAEWCACFDVMQVNEDEMRLMAPDSMALAATAMAAGVSVLGVTLGKRGAAYFAAPGIESLHDLPPRRGHNVALSTSPRGGAGALGALRTALVPGVPPRVDGPGDPTGCGDVWGATHFSRLLAGDKLTDAIAAANRAASRNVEHRGAAGLSNHLRGELSTT</sequence>
<name>A0A143BJM5_9BACT</name>
<dbReference type="Pfam" id="PF00294">
    <property type="entry name" value="PfkB"/>
    <property type="match status" value="1"/>
</dbReference>
<dbReference type="eggNOG" id="COG0524">
    <property type="taxonomic scope" value="Bacteria"/>
</dbReference>
<dbReference type="SUPFAM" id="SSF53613">
    <property type="entry name" value="Ribokinase-like"/>
    <property type="match status" value="1"/>
</dbReference>
<dbReference type="RefSeq" id="WP_026849681.1">
    <property type="nucleotide sequence ID" value="NZ_CP011454.1"/>
</dbReference>
<accession>A0A143BJM5</accession>
<dbReference type="AlphaFoldDB" id="A0A143BJM5"/>
<reference evidence="2 3" key="1">
    <citation type="journal article" date="2014" name="Proc. Natl. Acad. Sci. U.S.A.">
        <title>Functional type 2 photosynthetic reaction centers found in the rare bacterial phylum Gemmatimonadetes.</title>
        <authorList>
            <person name="Zeng Y."/>
            <person name="Feng F."/>
            <person name="Medova H."/>
            <person name="Dean J."/>
            <person name="Koblizek M."/>
        </authorList>
    </citation>
    <scope>NUCLEOTIDE SEQUENCE [LARGE SCALE GENOMIC DNA]</scope>
    <source>
        <strain evidence="2 3">AP64</strain>
    </source>
</reference>
<dbReference type="InterPro" id="IPR029056">
    <property type="entry name" value="Ribokinase-like"/>
</dbReference>
<reference evidence="2 3" key="2">
    <citation type="journal article" date="2016" name="Environ. Microbiol. Rep.">
        <title>Metagenomic evidence for the presence of phototrophic Gemmatimonadetes bacteria in diverse environments.</title>
        <authorList>
            <person name="Zeng Y."/>
            <person name="Baumbach J."/>
            <person name="Barbosa E.G."/>
            <person name="Azevedo V."/>
            <person name="Zhang C."/>
            <person name="Koblizek M."/>
        </authorList>
    </citation>
    <scope>NUCLEOTIDE SEQUENCE [LARGE SCALE GENOMIC DNA]</scope>
    <source>
        <strain evidence="2 3">AP64</strain>
    </source>
</reference>
<proteinExistence type="predicted"/>
<feature type="domain" description="Carbohydrate kinase PfkB" evidence="1">
    <location>
        <begin position="179"/>
        <end position="333"/>
    </location>
</feature>
<dbReference type="GO" id="GO:0003824">
    <property type="term" value="F:catalytic activity"/>
    <property type="evidence" value="ECO:0007669"/>
    <property type="project" value="UniProtKB-ARBA"/>
</dbReference>